<organism evidence="2 3">
    <name type="scientific">Streptococcus pneumoniae</name>
    <dbReference type="NCBI Taxonomy" id="1313"/>
    <lineage>
        <taxon>Bacteria</taxon>
        <taxon>Bacillati</taxon>
        <taxon>Bacillota</taxon>
        <taxon>Bacilli</taxon>
        <taxon>Lactobacillales</taxon>
        <taxon>Streptococcaceae</taxon>
        <taxon>Streptococcus</taxon>
    </lineage>
</organism>
<protein>
    <submittedName>
        <fullName evidence="2">Uncharacterized protein</fullName>
    </submittedName>
</protein>
<dbReference type="EMBL" id="NNBW01000907">
    <property type="protein sequence ID" value="OYL12369.1"/>
    <property type="molecule type" value="Genomic_DNA"/>
</dbReference>
<comment type="caution">
    <text evidence="2">The sequence shown here is derived from an EMBL/GenBank/DDBJ whole genome shotgun (WGS) entry which is preliminary data.</text>
</comment>
<evidence type="ECO:0000313" key="3">
    <source>
        <dbReference type="Proteomes" id="UP000214939"/>
    </source>
</evidence>
<name>A0AA44MNX4_STREE</name>
<reference evidence="2 3" key="1">
    <citation type="submission" date="2017-07" db="EMBL/GenBank/DDBJ databases">
        <title>Invasive disease caused simultaneously by more than one serotype of Streptococcus pneumoniae, South Africa.</title>
        <authorList>
            <person name="Ndlangisa K."/>
            <person name="Du Plessis M."/>
            <person name="Von Gottberg A."/>
        </authorList>
    </citation>
    <scope>NUCLEOTIDE SEQUENCE [LARGE SCALE GENOMIC DNA]</scope>
    <source>
        <strain evidence="2 3">8227-15B</strain>
    </source>
</reference>
<dbReference type="Gene3D" id="3.90.76.10">
    <property type="entry name" value="Dipeptide-binding Protein, Domain 1"/>
    <property type="match status" value="1"/>
</dbReference>
<dbReference type="SUPFAM" id="SSF53850">
    <property type="entry name" value="Periplasmic binding protein-like II"/>
    <property type="match status" value="1"/>
</dbReference>
<dbReference type="AlphaFoldDB" id="A0AA44MNX4"/>
<evidence type="ECO:0000313" key="2">
    <source>
        <dbReference type="EMBL" id="OYL12369.1"/>
    </source>
</evidence>
<accession>A0AA44MNX4</accession>
<evidence type="ECO:0000256" key="1">
    <source>
        <dbReference type="SAM" id="MobiDB-lite"/>
    </source>
</evidence>
<feature type="compositionally biased region" description="Low complexity" evidence="1">
    <location>
        <begin position="1"/>
        <end position="13"/>
    </location>
</feature>
<proteinExistence type="predicted"/>
<feature type="region of interest" description="Disordered" evidence="1">
    <location>
        <begin position="1"/>
        <end position="24"/>
    </location>
</feature>
<sequence>KSSNSSAKKSAGKPQQGGDLVVGSIGEPTLFNSLYSTDDASTDIENMLYSFLTKTDEKLNVKLSLAESIKELDGGL</sequence>
<feature type="non-terminal residue" evidence="2">
    <location>
        <position position="76"/>
    </location>
</feature>
<dbReference type="RefSeq" id="WP_222597770.1">
    <property type="nucleotide sequence ID" value="NZ_NNBW01000907.1"/>
</dbReference>
<dbReference type="Proteomes" id="UP000214939">
    <property type="component" value="Unassembled WGS sequence"/>
</dbReference>
<gene>
    <name evidence="2" type="ORF">A5N45_14905</name>
</gene>
<feature type="non-terminal residue" evidence="2">
    <location>
        <position position="1"/>
    </location>
</feature>
<dbReference type="Gene3D" id="3.40.190.10">
    <property type="entry name" value="Periplasmic binding protein-like II"/>
    <property type="match status" value="1"/>
</dbReference>